<name>A0A4Y1VJD3_BACUN</name>
<protein>
    <recommendedName>
        <fullName evidence="1">Polysaccharide pyruvyl transferase domain-containing protein</fullName>
    </recommendedName>
</protein>
<dbReference type="InterPro" id="IPR007345">
    <property type="entry name" value="Polysacch_pyruvyl_Trfase"/>
</dbReference>
<evidence type="ECO:0000313" key="3">
    <source>
        <dbReference type="Proteomes" id="UP000320533"/>
    </source>
</evidence>
<sequence>MRIGLLTYHWVANYGANLQALSTYCYLDNNGYNPIIINWVPNDALADYQNSSSEEQLNAHHKFIKTRCRLTRQFSEQSEISAILNEEGITHVLVGSDALFNIIRPHFHLKTLSYSRPSSDHLFPNLYWGKGFETIPHAGISISSQNCRYFEFLFRRNEIGGLLKQYSKITVRDNWTQSLVSYFTRGKIKPEITPDPVFAYNTNVPQQPNKEEICRRFNLSEQYIIVCFDKERGLISPEGWVERLNKEYYKMGIKVVNMLRPVGGQQFKGIEDIQMPIDPMDWYCLIKYSHAYIGVLMHPIIVALHNAIPFFSFDQYGIRMGLYKNYKSSKTYHILREANLLDYHWSMVKGDKFPEPKDVVDCLNRFPKQQCYSFAIKMNIRCINNMESLAQSLINI</sequence>
<evidence type="ECO:0000313" key="2">
    <source>
        <dbReference type="EMBL" id="BBK88538.1"/>
    </source>
</evidence>
<dbReference type="RefSeq" id="WP_141981844.1">
    <property type="nucleotide sequence ID" value="NZ_AP019724.1"/>
</dbReference>
<evidence type="ECO:0000259" key="1">
    <source>
        <dbReference type="Pfam" id="PF04230"/>
    </source>
</evidence>
<dbReference type="Pfam" id="PF04230">
    <property type="entry name" value="PS_pyruv_trans"/>
    <property type="match status" value="1"/>
</dbReference>
<accession>A0A4Y1VJD3</accession>
<dbReference type="KEGG" id="bun:Bun01g_29080"/>
<organism evidence="2 3">
    <name type="scientific">Bacteroides uniformis</name>
    <dbReference type="NCBI Taxonomy" id="820"/>
    <lineage>
        <taxon>Bacteria</taxon>
        <taxon>Pseudomonadati</taxon>
        <taxon>Bacteroidota</taxon>
        <taxon>Bacteroidia</taxon>
        <taxon>Bacteroidales</taxon>
        <taxon>Bacteroidaceae</taxon>
        <taxon>Bacteroides</taxon>
    </lineage>
</organism>
<dbReference type="EMBL" id="AP019724">
    <property type="protein sequence ID" value="BBK88538.1"/>
    <property type="molecule type" value="Genomic_DNA"/>
</dbReference>
<feature type="domain" description="Polysaccharide pyruvyl transferase" evidence="1">
    <location>
        <begin position="13"/>
        <end position="314"/>
    </location>
</feature>
<proteinExistence type="predicted"/>
<gene>
    <name evidence="2" type="ORF">Bun01g_29080</name>
</gene>
<dbReference type="Proteomes" id="UP000320533">
    <property type="component" value="Chromosome"/>
</dbReference>
<reference evidence="2 3" key="1">
    <citation type="submission" date="2019-06" db="EMBL/GenBank/DDBJ databases">
        <title>Complete genome sequence of Bacteroides uniformis NBRC 113350.</title>
        <authorList>
            <person name="Miura T."/>
            <person name="Furukawa M."/>
            <person name="Shimamura M."/>
            <person name="Ohyama Y."/>
            <person name="Yamazoe A."/>
            <person name="Kawasaki H."/>
        </authorList>
    </citation>
    <scope>NUCLEOTIDE SEQUENCE [LARGE SCALE GENOMIC DNA]</scope>
    <source>
        <strain evidence="2 3">NBRC 113350</strain>
    </source>
</reference>
<dbReference type="AlphaFoldDB" id="A0A4Y1VJD3"/>